<sequence>MRFFDYHRRDSKHSPSRDSSFSADDPADSPVSGPSLTQFFADASLYKQAIANPDRANFYRASENETIQDFADLVGRHLAAPERALADKFARLSVEDSTWLSDEKAVLVDEPQEDLADHDSQSETPPHPHHAPERPEGQAQTEEVEAPQLSPDEIVELLRHEYGPLGPDGEEKLIMEADAALVQDVVVMGVLHITTHRVAFHASLLDEASRGNRVILAGPAVVHRRGLHRKRRVWMELSRDFICTFPSAQETDRMRPLRSIVLSTILQVKPEDPENPRICQAIFDGSESGGNPEVYAEFDTVESAREWRREIQAALFLYKRSLLATMQGIEEENDGVRINIPMHCVEAHSVDPFVEMFKTISLSLSTAPGDETASSNSDSSIQSIQFVQIGLPHTPDACVEAIVEAKKNLPTTTEEEFIANRKVMVDYGSLGFPVTDGFEGGSPKSREQLVCDAIGIGAVSDVWMTKASINGVTISSGYFVVTAEWVGFWSKSLAHKDHRYRIAMSTIRAAKPTGKGCKYTRRGLTDLHLNSSAYHVELEIQGHPDMRFIFCSAKTRDEAIKRIQSHIKGNSTKRRSSPSSRGSTPPTSPTPTGGSTPTLTRSSTSLSTTVSSRFSARSSSSLLAPLSRVLTATSRKVLELTPQVTLKLPKAINVPRGTPMPIPKTKFACLTIGSRGDVQPYIALSLGLKKAGHEVMIITHEEYKGWVESFGIEHRTAGGDPGMLMKLSVDNKMFSPQFFKESISNYRKWLDALLLDAWEQCKGAQVLLESPYAMAGVHIAEALGIPYFRVCTMPWTKTTQFPHPFISPPVETPKFNSMSYVLFDNVFWAATSTQINRWRTEHLHIPATDMSHLAQSKIPMIYNFSPSVVPKPLDWNDTRIETGYWFLDNSEGLSWTPPPSLVEFMDRARADGKPLVYIGFGSITVPNPNAVTEKICQAVVKSDVRAIVSKGWSARMAKDSEKQKEVEMPKECYAIDKIPHDWLFPKIDAALHHGGAGTTSASLRAGIPTLIKPWFGDQFFWASRVHKLGAGMRVPSLRVNDLAVALTRATSDRIMKEKAMLVGERIRSEDGVQNAIRFISIYMPTAMRSPTGTSTPIRETD</sequence>
<dbReference type="PANTHER" id="PTHR48050:SF26">
    <property type="entry name" value="STEROL 3-BETA-GLUCOSYLTRANSFERASE"/>
    <property type="match status" value="1"/>
</dbReference>
<evidence type="ECO:0000256" key="5">
    <source>
        <dbReference type="ARBA" id="ARBA00029843"/>
    </source>
</evidence>
<feature type="region of interest" description="Disordered" evidence="8">
    <location>
        <begin position="112"/>
        <end position="146"/>
    </location>
</feature>
<dbReference type="FunFam" id="3.40.50.2000:FF:000029">
    <property type="entry name" value="Sterol 3-beta-glucosyltransferase"/>
    <property type="match status" value="1"/>
</dbReference>
<evidence type="ECO:0000256" key="8">
    <source>
        <dbReference type="SAM" id="MobiDB-lite"/>
    </source>
</evidence>
<dbReference type="AlphaFoldDB" id="A0A8K0UVF0"/>
<dbReference type="InterPro" id="IPR010610">
    <property type="entry name" value="EryCIII-like_C"/>
</dbReference>
<dbReference type="InterPro" id="IPR004276">
    <property type="entry name" value="GlycoTrans_28_N"/>
</dbReference>
<feature type="compositionally biased region" description="Low complexity" evidence="8">
    <location>
        <begin position="17"/>
        <end position="35"/>
    </location>
</feature>
<feature type="domain" description="Glycosyltransferase family 28 N-terminal" evidence="9">
    <location>
        <begin position="668"/>
        <end position="800"/>
    </location>
</feature>
<dbReference type="EMBL" id="JAEVFJ010000005">
    <property type="protein sequence ID" value="KAH8104667.1"/>
    <property type="molecule type" value="Genomic_DNA"/>
</dbReference>
<dbReference type="EC" id="2.4.1.173" evidence="2"/>
<dbReference type="FunFam" id="3.40.50.2000:FF:000009">
    <property type="entry name" value="Sterol 3-beta-glucosyltransferase UGT80A2"/>
    <property type="match status" value="1"/>
</dbReference>
<evidence type="ECO:0000256" key="6">
    <source>
        <dbReference type="ARBA" id="ARBA00047886"/>
    </source>
</evidence>
<comment type="similarity">
    <text evidence="1">Belongs to the glycosyltransferase 28 family.</text>
</comment>
<feature type="domain" description="Erythromycin biosynthesis protein CIII-like C-terminal" evidence="10">
    <location>
        <begin position="962"/>
        <end position="1064"/>
    </location>
</feature>
<evidence type="ECO:0000256" key="7">
    <source>
        <dbReference type="ARBA" id="ARBA00049453"/>
    </source>
</evidence>
<keyword evidence="4" id="KW-0808">Transferase</keyword>
<feature type="compositionally biased region" description="Low complexity" evidence="8">
    <location>
        <begin position="577"/>
        <end position="611"/>
    </location>
</feature>
<comment type="catalytic activity">
    <reaction evidence="7">
        <text>a sterol + UDP-alpha-D-glucose = a sterol 3-beta-D-glucoside + UDP + H(+)</text>
        <dbReference type="Rhea" id="RHEA:22724"/>
        <dbReference type="ChEBI" id="CHEBI:15378"/>
        <dbReference type="ChEBI" id="CHEBI:15889"/>
        <dbReference type="ChEBI" id="CHEBI:37424"/>
        <dbReference type="ChEBI" id="CHEBI:58223"/>
        <dbReference type="ChEBI" id="CHEBI:58885"/>
        <dbReference type="EC" id="2.4.1.173"/>
    </reaction>
    <physiologicalReaction direction="left-to-right" evidence="7">
        <dbReference type="Rhea" id="RHEA:22725"/>
    </physiologicalReaction>
</comment>
<evidence type="ECO:0000313" key="11">
    <source>
        <dbReference type="EMBL" id="KAH8104667.1"/>
    </source>
</evidence>
<dbReference type="InterPro" id="IPR002213">
    <property type="entry name" value="UDP_glucos_trans"/>
</dbReference>
<evidence type="ECO:0000313" key="12">
    <source>
        <dbReference type="Proteomes" id="UP000813824"/>
    </source>
</evidence>
<dbReference type="GO" id="GO:0005975">
    <property type="term" value="P:carbohydrate metabolic process"/>
    <property type="evidence" value="ECO:0007669"/>
    <property type="project" value="InterPro"/>
</dbReference>
<dbReference type="PANTHER" id="PTHR48050">
    <property type="entry name" value="STEROL 3-BETA-GLUCOSYLTRANSFERASE"/>
    <property type="match status" value="1"/>
</dbReference>
<dbReference type="OrthoDB" id="10261837at2759"/>
<dbReference type="SUPFAM" id="SSF53756">
    <property type="entry name" value="UDP-Glycosyltransferase/glycogen phosphorylase"/>
    <property type="match status" value="1"/>
</dbReference>
<dbReference type="CDD" id="cd03784">
    <property type="entry name" value="GT1_Gtf-like"/>
    <property type="match status" value="1"/>
</dbReference>
<keyword evidence="3" id="KW-0328">Glycosyltransferase</keyword>
<gene>
    <name evidence="11" type="ORF">BXZ70DRAFT_887667</name>
</gene>
<evidence type="ECO:0000259" key="10">
    <source>
        <dbReference type="Pfam" id="PF06722"/>
    </source>
</evidence>
<evidence type="ECO:0000256" key="4">
    <source>
        <dbReference type="ARBA" id="ARBA00022679"/>
    </source>
</evidence>
<keyword evidence="12" id="KW-1185">Reference proteome</keyword>
<proteinExistence type="inferred from homology"/>
<comment type="catalytic activity">
    <reaction evidence="6">
        <text>ergosterol + UDP-alpha-D-glucose = ergosteryl 3-beta-D-glucoside + UDP + H(+)</text>
        <dbReference type="Rhea" id="RHEA:61836"/>
        <dbReference type="ChEBI" id="CHEBI:15378"/>
        <dbReference type="ChEBI" id="CHEBI:16933"/>
        <dbReference type="ChEBI" id="CHEBI:52973"/>
        <dbReference type="ChEBI" id="CHEBI:58223"/>
        <dbReference type="ChEBI" id="CHEBI:58885"/>
    </reaction>
    <physiologicalReaction direction="left-to-right" evidence="6">
        <dbReference type="Rhea" id="RHEA:61837"/>
    </physiologicalReaction>
</comment>
<dbReference type="Pfam" id="PF06722">
    <property type="entry name" value="EryCIII-like_C"/>
    <property type="match status" value="1"/>
</dbReference>
<dbReference type="GO" id="GO:0016125">
    <property type="term" value="P:sterol metabolic process"/>
    <property type="evidence" value="ECO:0007669"/>
    <property type="project" value="TreeGrafter"/>
</dbReference>
<feature type="compositionally biased region" description="Basic and acidic residues" evidence="8">
    <location>
        <begin position="1"/>
        <end position="16"/>
    </location>
</feature>
<comment type="caution">
    <text evidence="11">The sequence shown here is derived from an EMBL/GenBank/DDBJ whole genome shotgun (WGS) entry which is preliminary data.</text>
</comment>
<name>A0A8K0UVF0_9AGAR</name>
<dbReference type="Pfam" id="PF03033">
    <property type="entry name" value="Glyco_transf_28"/>
    <property type="match status" value="1"/>
</dbReference>
<dbReference type="InterPro" id="IPR050426">
    <property type="entry name" value="Glycosyltransferase_28"/>
</dbReference>
<feature type="region of interest" description="Disordered" evidence="8">
    <location>
        <begin position="1"/>
        <end position="35"/>
    </location>
</feature>
<accession>A0A8K0UVF0</accession>
<dbReference type="Gene3D" id="3.40.50.2000">
    <property type="entry name" value="Glycogen Phosphorylase B"/>
    <property type="match status" value="2"/>
</dbReference>
<evidence type="ECO:0000256" key="3">
    <source>
        <dbReference type="ARBA" id="ARBA00022676"/>
    </source>
</evidence>
<dbReference type="GO" id="GO:0016906">
    <property type="term" value="F:sterol 3-beta-glucosyltransferase activity"/>
    <property type="evidence" value="ECO:0007669"/>
    <property type="project" value="UniProtKB-EC"/>
</dbReference>
<evidence type="ECO:0000259" key="9">
    <source>
        <dbReference type="Pfam" id="PF03033"/>
    </source>
</evidence>
<reference evidence="11" key="1">
    <citation type="journal article" date="2021" name="New Phytol.">
        <title>Evolutionary innovations through gain and loss of genes in the ectomycorrhizal Boletales.</title>
        <authorList>
            <person name="Wu G."/>
            <person name="Miyauchi S."/>
            <person name="Morin E."/>
            <person name="Kuo A."/>
            <person name="Drula E."/>
            <person name="Varga T."/>
            <person name="Kohler A."/>
            <person name="Feng B."/>
            <person name="Cao Y."/>
            <person name="Lipzen A."/>
            <person name="Daum C."/>
            <person name="Hundley H."/>
            <person name="Pangilinan J."/>
            <person name="Johnson J."/>
            <person name="Barry K."/>
            <person name="LaButti K."/>
            <person name="Ng V."/>
            <person name="Ahrendt S."/>
            <person name="Min B."/>
            <person name="Choi I.G."/>
            <person name="Park H."/>
            <person name="Plett J.M."/>
            <person name="Magnuson J."/>
            <person name="Spatafora J.W."/>
            <person name="Nagy L.G."/>
            <person name="Henrissat B."/>
            <person name="Grigoriev I.V."/>
            <person name="Yang Z.L."/>
            <person name="Xu J."/>
            <person name="Martin F.M."/>
        </authorList>
    </citation>
    <scope>NUCLEOTIDE SEQUENCE</scope>
    <source>
        <strain evidence="11">KKN 215</strain>
    </source>
</reference>
<feature type="region of interest" description="Disordered" evidence="8">
    <location>
        <begin position="564"/>
        <end position="611"/>
    </location>
</feature>
<evidence type="ECO:0000256" key="2">
    <source>
        <dbReference type="ARBA" id="ARBA00012650"/>
    </source>
</evidence>
<protein>
    <recommendedName>
        <fullName evidence="2">sterol 3beta-glucosyltransferase</fullName>
        <ecNumber evidence="2">2.4.1.173</ecNumber>
    </recommendedName>
    <alternativeName>
        <fullName evidence="5">Autophagy-related protein 26</fullName>
    </alternativeName>
</protein>
<dbReference type="Proteomes" id="UP000813824">
    <property type="component" value="Unassembled WGS sequence"/>
</dbReference>
<organism evidence="11 12">
    <name type="scientific">Cristinia sonorae</name>
    <dbReference type="NCBI Taxonomy" id="1940300"/>
    <lineage>
        <taxon>Eukaryota</taxon>
        <taxon>Fungi</taxon>
        <taxon>Dikarya</taxon>
        <taxon>Basidiomycota</taxon>
        <taxon>Agaricomycotina</taxon>
        <taxon>Agaricomycetes</taxon>
        <taxon>Agaricomycetidae</taxon>
        <taxon>Agaricales</taxon>
        <taxon>Pleurotineae</taxon>
        <taxon>Stephanosporaceae</taxon>
        <taxon>Cristinia</taxon>
    </lineage>
</organism>
<evidence type="ECO:0000256" key="1">
    <source>
        <dbReference type="ARBA" id="ARBA00006962"/>
    </source>
</evidence>